<dbReference type="PANTHER" id="PTHR30618:SF6">
    <property type="entry name" value="NCS1 FAMILY NUCLEOBASE:CATION SYMPORTER-1"/>
    <property type="match status" value="1"/>
</dbReference>
<evidence type="ECO:0000313" key="8">
    <source>
        <dbReference type="EMBL" id="SMX79714.1"/>
    </source>
</evidence>
<dbReference type="Pfam" id="PF02133">
    <property type="entry name" value="Transp_cyt_pur"/>
    <property type="match status" value="1"/>
</dbReference>
<dbReference type="Gene3D" id="1.10.4160.10">
    <property type="entry name" value="Hydantoin permease"/>
    <property type="match status" value="1"/>
</dbReference>
<evidence type="ECO:0000256" key="5">
    <source>
        <dbReference type="ARBA" id="ARBA00023136"/>
    </source>
</evidence>
<feature type="region of interest" description="Disordered" evidence="6">
    <location>
        <begin position="157"/>
        <end position="176"/>
    </location>
</feature>
<evidence type="ECO:0000256" key="7">
    <source>
        <dbReference type="SAM" id="Phobius"/>
    </source>
</evidence>
<dbReference type="GO" id="GO:0015205">
    <property type="term" value="F:nucleobase transmembrane transporter activity"/>
    <property type="evidence" value="ECO:0007669"/>
    <property type="project" value="TreeGrafter"/>
</dbReference>
<dbReference type="GO" id="GO:0005886">
    <property type="term" value="C:plasma membrane"/>
    <property type="evidence" value="ECO:0007669"/>
    <property type="project" value="TreeGrafter"/>
</dbReference>
<evidence type="ECO:0000256" key="2">
    <source>
        <dbReference type="ARBA" id="ARBA00008974"/>
    </source>
</evidence>
<proteinExistence type="inferred from homology"/>
<feature type="transmembrane region" description="Helical" evidence="7">
    <location>
        <begin position="118"/>
        <end position="138"/>
    </location>
</feature>
<evidence type="ECO:0000256" key="3">
    <source>
        <dbReference type="ARBA" id="ARBA00022692"/>
    </source>
</evidence>
<keyword evidence="4 7" id="KW-1133">Transmembrane helix</keyword>
<feature type="compositionally biased region" description="Low complexity" evidence="6">
    <location>
        <begin position="159"/>
        <end position="176"/>
    </location>
</feature>
<dbReference type="EMBL" id="FXZA01000007">
    <property type="protein sequence ID" value="SMX79714.1"/>
    <property type="molecule type" value="Genomic_DNA"/>
</dbReference>
<dbReference type="PANTHER" id="PTHR30618">
    <property type="entry name" value="NCS1 FAMILY PURINE/PYRIMIDINE TRANSPORTER"/>
    <property type="match status" value="1"/>
</dbReference>
<comment type="subcellular location">
    <subcellularLocation>
        <location evidence="1">Membrane</location>
        <topology evidence="1">Multi-pass membrane protein</topology>
    </subcellularLocation>
</comment>
<keyword evidence="5 7" id="KW-0472">Membrane</keyword>
<evidence type="ECO:0000256" key="4">
    <source>
        <dbReference type="ARBA" id="ARBA00022989"/>
    </source>
</evidence>
<evidence type="ECO:0000256" key="1">
    <source>
        <dbReference type="ARBA" id="ARBA00004141"/>
    </source>
</evidence>
<dbReference type="InterPro" id="IPR045225">
    <property type="entry name" value="Uracil/uridine/allantoin_perm"/>
</dbReference>
<dbReference type="AlphaFoldDB" id="A0A2H1IX17"/>
<dbReference type="InterPro" id="IPR001248">
    <property type="entry name" value="Pur-cyt_permease"/>
</dbReference>
<keyword evidence="3 7" id="KW-0812">Transmembrane</keyword>
<feature type="region of interest" description="Disordered" evidence="6">
    <location>
        <begin position="1"/>
        <end position="20"/>
    </location>
</feature>
<evidence type="ECO:0000313" key="9">
    <source>
        <dbReference type="Proteomes" id="UP000234498"/>
    </source>
</evidence>
<feature type="transmembrane region" description="Helical" evidence="7">
    <location>
        <begin position="65"/>
        <end position="98"/>
    </location>
</feature>
<dbReference type="Proteomes" id="UP000234498">
    <property type="component" value="Unassembled WGS sequence"/>
</dbReference>
<organism evidence="8 9">
    <name type="scientific">Brevibacterium linens</name>
    <dbReference type="NCBI Taxonomy" id="1703"/>
    <lineage>
        <taxon>Bacteria</taxon>
        <taxon>Bacillati</taxon>
        <taxon>Actinomycetota</taxon>
        <taxon>Actinomycetes</taxon>
        <taxon>Micrococcales</taxon>
        <taxon>Brevibacteriaceae</taxon>
        <taxon>Brevibacterium</taxon>
    </lineage>
</organism>
<gene>
    <name evidence="8" type="ORF">BLIN101_01675</name>
</gene>
<accession>A0A2H1IX17</accession>
<reference evidence="8 9" key="1">
    <citation type="submission" date="2017-03" db="EMBL/GenBank/DDBJ databases">
        <authorList>
            <person name="Afonso C.L."/>
            <person name="Miller P.J."/>
            <person name="Scott M.A."/>
            <person name="Spackman E."/>
            <person name="Goraichik I."/>
            <person name="Dimitrov K.M."/>
            <person name="Suarez D.L."/>
            <person name="Swayne D.E."/>
        </authorList>
    </citation>
    <scope>NUCLEOTIDE SEQUENCE [LARGE SCALE GENOMIC DNA]</scope>
    <source>
        <strain evidence="8 9">Mu101</strain>
    </source>
</reference>
<name>A0A2H1IX17_BRELN</name>
<comment type="similarity">
    <text evidence="2">Belongs to the purine-cytosine permease (2.A.39) family.</text>
</comment>
<protein>
    <submittedName>
        <fullName evidence="8">Permease for cytosine/purines, uracil, thiamine, allantoin</fullName>
    </submittedName>
</protein>
<sequence>MRKTESAEAPVPTRLGPSPDQLAAHRISPRFYNADLAPSRKKGRSWTAYSVFTLWANDVHSLGNYGFALGLFALGLGAWQILVALLVGAALLFFLLTLSGFMGYKTGVPYPVMSRISFGIHGAQLAASVRGIVAIAWFSSPPSSASSSCRGTCTTHRWSSSTSSADSAPCSDPSSA</sequence>
<evidence type="ECO:0000256" key="6">
    <source>
        <dbReference type="SAM" id="MobiDB-lite"/>
    </source>
</evidence>